<evidence type="ECO:0000256" key="6">
    <source>
        <dbReference type="ARBA" id="ARBA00022485"/>
    </source>
</evidence>
<protein>
    <recommendedName>
        <fullName evidence="5 14">Adenine DNA glycosylase</fullName>
        <ecNumber evidence="4 14">3.2.2.31</ecNumber>
    </recommendedName>
</protein>
<evidence type="ECO:0000256" key="8">
    <source>
        <dbReference type="ARBA" id="ARBA00022763"/>
    </source>
</evidence>
<evidence type="ECO:0000256" key="1">
    <source>
        <dbReference type="ARBA" id="ARBA00000843"/>
    </source>
</evidence>
<keyword evidence="17" id="KW-1185">Reference proteome</keyword>
<dbReference type="GO" id="GO:0006284">
    <property type="term" value="P:base-excision repair"/>
    <property type="evidence" value="ECO:0007669"/>
    <property type="project" value="UniProtKB-UniRule"/>
</dbReference>
<dbReference type="PANTHER" id="PTHR42944:SF1">
    <property type="entry name" value="ADENINE DNA GLYCOSYLASE"/>
    <property type="match status" value="1"/>
</dbReference>
<dbReference type="Pfam" id="PF00730">
    <property type="entry name" value="HhH-GPD"/>
    <property type="match status" value="1"/>
</dbReference>
<keyword evidence="9" id="KW-0378">Hydrolase</keyword>
<dbReference type="Gene3D" id="1.10.340.30">
    <property type="entry name" value="Hypothetical protein, domain 2"/>
    <property type="match status" value="1"/>
</dbReference>
<keyword evidence="7" id="KW-0479">Metal-binding</keyword>
<dbReference type="InterPro" id="IPR005760">
    <property type="entry name" value="A/G_AdeGlyc_MutY"/>
</dbReference>
<dbReference type="EMBL" id="JAJAPW010000002">
    <property type="protein sequence ID" value="MCB4797970.1"/>
    <property type="molecule type" value="Genomic_DNA"/>
</dbReference>
<evidence type="ECO:0000256" key="14">
    <source>
        <dbReference type="RuleBase" id="RU365096"/>
    </source>
</evidence>
<dbReference type="CDD" id="cd00056">
    <property type="entry name" value="ENDO3c"/>
    <property type="match status" value="1"/>
</dbReference>
<evidence type="ECO:0000256" key="4">
    <source>
        <dbReference type="ARBA" id="ARBA00012045"/>
    </source>
</evidence>
<evidence type="ECO:0000259" key="15">
    <source>
        <dbReference type="SMART" id="SM00478"/>
    </source>
</evidence>
<dbReference type="Proteomes" id="UP001139199">
    <property type="component" value="Unassembled WGS sequence"/>
</dbReference>
<feature type="domain" description="HhH-GPD" evidence="15">
    <location>
        <begin position="35"/>
        <end position="186"/>
    </location>
</feature>
<name>A0A9X1L0U6_9FLAO</name>
<dbReference type="GO" id="GO:0006298">
    <property type="term" value="P:mismatch repair"/>
    <property type="evidence" value="ECO:0007669"/>
    <property type="project" value="TreeGrafter"/>
</dbReference>
<dbReference type="SUPFAM" id="SSF55811">
    <property type="entry name" value="Nudix"/>
    <property type="match status" value="1"/>
</dbReference>
<dbReference type="Gene3D" id="3.90.79.10">
    <property type="entry name" value="Nucleoside Triphosphate Pyrophosphohydrolase"/>
    <property type="match status" value="1"/>
</dbReference>
<dbReference type="SUPFAM" id="SSF48150">
    <property type="entry name" value="DNA-glycosylase"/>
    <property type="match status" value="1"/>
</dbReference>
<evidence type="ECO:0000256" key="11">
    <source>
        <dbReference type="ARBA" id="ARBA00023014"/>
    </source>
</evidence>
<dbReference type="GO" id="GO:0034039">
    <property type="term" value="F:8-oxo-7,8-dihydroguanine DNA N-glycosylase activity"/>
    <property type="evidence" value="ECO:0007669"/>
    <property type="project" value="TreeGrafter"/>
</dbReference>
<accession>A0A9X1L0U6</accession>
<keyword evidence="13 14" id="KW-0326">Glycosidase</keyword>
<evidence type="ECO:0000256" key="9">
    <source>
        <dbReference type="ARBA" id="ARBA00022801"/>
    </source>
</evidence>
<evidence type="ECO:0000256" key="5">
    <source>
        <dbReference type="ARBA" id="ARBA00022023"/>
    </source>
</evidence>
<dbReference type="GO" id="GO:0051539">
    <property type="term" value="F:4 iron, 4 sulfur cluster binding"/>
    <property type="evidence" value="ECO:0007669"/>
    <property type="project" value="UniProtKB-UniRule"/>
</dbReference>
<dbReference type="Pfam" id="PF00633">
    <property type="entry name" value="HHH"/>
    <property type="match status" value="1"/>
</dbReference>
<comment type="catalytic activity">
    <reaction evidence="1 14">
        <text>Hydrolyzes free adenine bases from 7,8-dihydro-8-oxoguanine:adenine mismatched double-stranded DNA, leaving an apurinic site.</text>
        <dbReference type="EC" id="3.2.2.31"/>
    </reaction>
</comment>
<evidence type="ECO:0000256" key="12">
    <source>
        <dbReference type="ARBA" id="ARBA00023204"/>
    </source>
</evidence>
<evidence type="ECO:0000256" key="10">
    <source>
        <dbReference type="ARBA" id="ARBA00023004"/>
    </source>
</evidence>
<dbReference type="SMART" id="SM00478">
    <property type="entry name" value="ENDO3c"/>
    <property type="match status" value="1"/>
</dbReference>
<evidence type="ECO:0000313" key="16">
    <source>
        <dbReference type="EMBL" id="MCB4797970.1"/>
    </source>
</evidence>
<dbReference type="InterPro" id="IPR023170">
    <property type="entry name" value="HhH_base_excis_C"/>
</dbReference>
<dbReference type="GO" id="GO:0046872">
    <property type="term" value="F:metal ion binding"/>
    <property type="evidence" value="ECO:0007669"/>
    <property type="project" value="UniProtKB-UniRule"/>
</dbReference>
<organism evidence="16 17">
    <name type="scientific">Neotamlana laminarinivorans</name>
    <dbReference type="NCBI Taxonomy" id="2883124"/>
    <lineage>
        <taxon>Bacteria</taxon>
        <taxon>Pseudomonadati</taxon>
        <taxon>Bacteroidota</taxon>
        <taxon>Flavobacteriia</taxon>
        <taxon>Flavobacteriales</taxon>
        <taxon>Flavobacteriaceae</taxon>
        <taxon>Neotamlana</taxon>
    </lineage>
</organism>
<dbReference type="NCBIfam" id="TIGR01084">
    <property type="entry name" value="mutY"/>
    <property type="match status" value="1"/>
</dbReference>
<dbReference type="RefSeq" id="WP_226541119.1">
    <property type="nucleotide sequence ID" value="NZ_JAJAPW010000002.1"/>
</dbReference>
<dbReference type="GO" id="GO:0000701">
    <property type="term" value="F:purine-specific mismatch base pair DNA N-glycosylase activity"/>
    <property type="evidence" value="ECO:0007669"/>
    <property type="project" value="UniProtKB-EC"/>
</dbReference>
<dbReference type="InterPro" id="IPR000445">
    <property type="entry name" value="HhH_motif"/>
</dbReference>
<sequence length="349" mass="40244">MNFTKSIIYWYSTNKRDLPWRKTVNPYKIWLSEIILQQTQVKQGLPYYEAFVSKYPTIFHLANAPENNVLKLWQGLGYYSRARNLHATAKHIVNEFNGVFPNTYKDIIKLKGIGDYTASAIASICFNEVTAVVDGNVYRVLSRYFNIDTPINSSKGAKEFKSLAQELINKKDPALFNQAIMEFGAKQCKPKNPDCNSCPLNNSCLALSLKKIDALPVKTKAVKAKKKYFNFLIYITKDNQTILEKREGKGIWQNLHQFPLIETKKPINAKTLNDVIKSYTFLKNKKFQLSLYNSQPVIHKLSHQHLYTKFWIINIDKLEGNTIPITKIKNYPVPVLISNFIESFNFNLV</sequence>
<comment type="function">
    <text evidence="2">Adenine glycosylase active on G-A mispairs. MutY also corrects error-prone DNA synthesis past GO lesions which are due to the oxidatively damaged form of guanine: 7,8-dihydro-8-oxoguanine (8-oxo-dGTP).</text>
</comment>
<keyword evidence="10 14" id="KW-0408">Iron</keyword>
<gene>
    <name evidence="16" type="primary">mutY</name>
    <name evidence="16" type="ORF">LG649_03890</name>
</gene>
<dbReference type="InterPro" id="IPR029119">
    <property type="entry name" value="MutY_C"/>
</dbReference>
<dbReference type="InterPro" id="IPR011257">
    <property type="entry name" value="DNA_glycosylase"/>
</dbReference>
<comment type="similarity">
    <text evidence="3 14">Belongs to the Nth/MutY family.</text>
</comment>
<dbReference type="InterPro" id="IPR044298">
    <property type="entry name" value="MIG/MutY"/>
</dbReference>
<evidence type="ECO:0000256" key="13">
    <source>
        <dbReference type="ARBA" id="ARBA00023295"/>
    </source>
</evidence>
<evidence type="ECO:0000256" key="2">
    <source>
        <dbReference type="ARBA" id="ARBA00002933"/>
    </source>
</evidence>
<dbReference type="GO" id="GO:0035485">
    <property type="term" value="F:adenine/guanine mispair binding"/>
    <property type="evidence" value="ECO:0007669"/>
    <property type="project" value="TreeGrafter"/>
</dbReference>
<keyword evidence="6" id="KW-0004">4Fe-4S</keyword>
<dbReference type="GO" id="GO:0032357">
    <property type="term" value="F:oxidized purine DNA binding"/>
    <property type="evidence" value="ECO:0007669"/>
    <property type="project" value="TreeGrafter"/>
</dbReference>
<proteinExistence type="inferred from homology"/>
<evidence type="ECO:0000256" key="7">
    <source>
        <dbReference type="ARBA" id="ARBA00022723"/>
    </source>
</evidence>
<dbReference type="InterPro" id="IPR015797">
    <property type="entry name" value="NUDIX_hydrolase-like_dom_sf"/>
</dbReference>
<reference evidence="16" key="1">
    <citation type="submission" date="2021-10" db="EMBL/GenBank/DDBJ databases">
        <title>Tamlana sargassums sp. nov., and Tamlana laminarinivorans sp. nov., two new bacteria isolated from the brown alga.</title>
        <authorList>
            <person name="Li J."/>
        </authorList>
    </citation>
    <scope>NUCLEOTIDE SEQUENCE</scope>
    <source>
        <strain evidence="16">PT2-4</strain>
    </source>
</reference>
<dbReference type="EC" id="3.2.2.31" evidence="4 14"/>
<dbReference type="InterPro" id="IPR003265">
    <property type="entry name" value="HhH-GPD_domain"/>
</dbReference>
<dbReference type="Gene3D" id="1.10.1670.10">
    <property type="entry name" value="Helix-hairpin-Helix base-excision DNA repair enzymes (C-terminal)"/>
    <property type="match status" value="1"/>
</dbReference>
<keyword evidence="12" id="KW-0234">DNA repair</keyword>
<keyword evidence="8 14" id="KW-0227">DNA damage</keyword>
<dbReference type="CDD" id="cd03431">
    <property type="entry name" value="NUDIX_DNA_Glycosylase_C-MutY"/>
    <property type="match status" value="1"/>
</dbReference>
<comment type="cofactor">
    <cofactor evidence="14">
        <name>[4Fe-4S] cluster</name>
        <dbReference type="ChEBI" id="CHEBI:49883"/>
    </cofactor>
    <text evidence="14">Binds 1 [4Fe-4S] cluster.</text>
</comment>
<evidence type="ECO:0000313" key="17">
    <source>
        <dbReference type="Proteomes" id="UP001139199"/>
    </source>
</evidence>
<comment type="caution">
    <text evidence="16">The sequence shown here is derived from an EMBL/GenBank/DDBJ whole genome shotgun (WGS) entry which is preliminary data.</text>
</comment>
<evidence type="ECO:0000256" key="3">
    <source>
        <dbReference type="ARBA" id="ARBA00008343"/>
    </source>
</evidence>
<keyword evidence="11" id="KW-0411">Iron-sulfur</keyword>
<dbReference type="AlphaFoldDB" id="A0A9X1L0U6"/>
<dbReference type="Pfam" id="PF14815">
    <property type="entry name" value="NUDIX_4"/>
    <property type="match status" value="1"/>
</dbReference>
<dbReference type="FunFam" id="1.10.340.30:FF:000002">
    <property type="entry name" value="Adenine DNA glycosylase"/>
    <property type="match status" value="1"/>
</dbReference>
<dbReference type="PANTHER" id="PTHR42944">
    <property type="entry name" value="ADENINE DNA GLYCOSYLASE"/>
    <property type="match status" value="1"/>
</dbReference>